<reference evidence="3 4" key="1">
    <citation type="submission" date="2016-11" db="EMBL/GenBank/DDBJ databases">
        <title>The macronuclear genome of Stentor coeruleus: a giant cell with tiny introns.</title>
        <authorList>
            <person name="Slabodnick M."/>
            <person name="Ruby J.G."/>
            <person name="Reiff S.B."/>
            <person name="Swart E.C."/>
            <person name="Gosai S."/>
            <person name="Prabakaran S."/>
            <person name="Witkowska E."/>
            <person name="Larue G.E."/>
            <person name="Fisher S."/>
            <person name="Freeman R.M."/>
            <person name="Gunawardena J."/>
            <person name="Chu W."/>
            <person name="Stover N.A."/>
            <person name="Gregory B.D."/>
            <person name="Nowacki M."/>
            <person name="Derisi J."/>
            <person name="Roy S.W."/>
            <person name="Marshall W.F."/>
            <person name="Sood P."/>
        </authorList>
    </citation>
    <scope>NUCLEOTIDE SEQUENCE [LARGE SCALE GENOMIC DNA]</scope>
    <source>
        <strain evidence="3">WM001</strain>
    </source>
</reference>
<name>A0A1R2BIN9_9CILI</name>
<dbReference type="PANTHER" id="PTHR23159">
    <property type="entry name" value="CENTROSOMAL PROTEIN 2"/>
    <property type="match status" value="1"/>
</dbReference>
<dbReference type="PANTHER" id="PTHR23159:SF60">
    <property type="entry name" value="SPINDLE ASSEMBLY ABNORMAL PROTEIN 4"/>
    <property type="match status" value="1"/>
</dbReference>
<evidence type="ECO:0000256" key="1">
    <source>
        <dbReference type="ARBA" id="ARBA00022837"/>
    </source>
</evidence>
<evidence type="ECO:0000313" key="3">
    <source>
        <dbReference type="EMBL" id="OMJ76609.1"/>
    </source>
</evidence>
<comment type="caution">
    <text evidence="3">The sequence shown here is derived from an EMBL/GenBank/DDBJ whole genome shotgun (WGS) entry which is preliminary data.</text>
</comment>
<accession>A0A1R2BIN9</accession>
<dbReference type="InterPro" id="IPR011992">
    <property type="entry name" value="EF-hand-dom_pair"/>
</dbReference>
<keyword evidence="4" id="KW-1185">Reference proteome</keyword>
<dbReference type="SUPFAM" id="SSF47473">
    <property type="entry name" value="EF-hand"/>
    <property type="match status" value="1"/>
</dbReference>
<evidence type="ECO:0008006" key="5">
    <source>
        <dbReference type="Google" id="ProtNLM"/>
    </source>
</evidence>
<dbReference type="OrthoDB" id="194918at2759"/>
<dbReference type="EMBL" id="MPUH01000622">
    <property type="protein sequence ID" value="OMJ76609.1"/>
    <property type="molecule type" value="Genomic_DNA"/>
</dbReference>
<keyword evidence="1" id="KW-0106">Calcium</keyword>
<evidence type="ECO:0000313" key="4">
    <source>
        <dbReference type="Proteomes" id="UP000187209"/>
    </source>
</evidence>
<protein>
    <recommendedName>
        <fullName evidence="5">EF-hand domain-containing protein</fullName>
    </recommendedName>
</protein>
<dbReference type="InterPro" id="IPR018247">
    <property type="entry name" value="EF_Hand_1_Ca_BS"/>
</dbReference>
<dbReference type="PROSITE" id="PS00018">
    <property type="entry name" value="EF_HAND_1"/>
    <property type="match status" value="1"/>
</dbReference>
<organism evidence="3 4">
    <name type="scientific">Stentor coeruleus</name>
    <dbReference type="NCBI Taxonomy" id="5963"/>
    <lineage>
        <taxon>Eukaryota</taxon>
        <taxon>Sar</taxon>
        <taxon>Alveolata</taxon>
        <taxon>Ciliophora</taxon>
        <taxon>Postciliodesmatophora</taxon>
        <taxon>Heterotrichea</taxon>
        <taxon>Heterotrichida</taxon>
        <taxon>Stentoridae</taxon>
        <taxon>Stentor</taxon>
    </lineage>
</organism>
<proteinExistence type="predicted"/>
<dbReference type="Gene3D" id="1.10.238.10">
    <property type="entry name" value="EF-hand"/>
    <property type="match status" value="1"/>
</dbReference>
<evidence type="ECO:0000256" key="2">
    <source>
        <dbReference type="SAM" id="MobiDB-lite"/>
    </source>
</evidence>
<dbReference type="AlphaFoldDB" id="A0A1R2BIN9"/>
<feature type="region of interest" description="Disordered" evidence="2">
    <location>
        <begin position="201"/>
        <end position="225"/>
    </location>
</feature>
<gene>
    <name evidence="3" type="ORF">SteCoe_23986</name>
</gene>
<dbReference type="Proteomes" id="UP000187209">
    <property type="component" value="Unassembled WGS sequence"/>
</dbReference>
<sequence length="1014" mass="117807">MLLEKQLDKLLPVRSAQSNLQCKLVKEAGNMRDGIDDVDLMTEDIINKALREVANSIMPDDTKSKAILDNIRKAHETVNEISPTNIPDVIDRVTKRLENWEKLERLRRELRERLSKEINRLKGEVQDRANELETAKATMEGMKTQFEAQLSLLQNAAEQHIALIEKLTQESSDKEKEISTLKNKVADLQYKNEEINEDLQRAQDEVDSNSKELRNLRRTSKDKDSEIRELKETLETLEMSTKKSSLDDKEKNDLFEKMKIDAKALKDELEAKAKQVDELEEKISKQDRENHKLDLELKNKEKENEAIKKEKAAIKAEVMKLETEKAEMEEIAKMNEGVNPEEIKQLERILEDKQKELDETEANLATAKRYQLLYLDLAQEKQENDEKLRELDIELSDLRRKIDEIKQENDQLKYKTRTLDQAQKDAGNLQKENQKLLMRLEFMEKSQEKPGETTEIAKKLAEEISNRDTSINDLKKQIEKLKDDLDTQKKKHETSLSRSFLVRLCHVFKEQEGQSFRKWRSYDNKAQSKLQLAPIDAAPALDAEEEAEYKQDYVVADQIISAENINLIEINPIMINFRTVEGKCERPMSYINVFKFLEELMDKKFETDKRDIADSRQLRSMTEFMMEYLSRTFGIQTLALKFLGQFIPGFHQIYSEKHKYAIFFARILQVFHPDPVTYSLAIYLVRLRQDFHPLIDKYDRYLTDQGKKKDLKKKGETYGRNSYEAAGTGGLALLTDVIDLIYTIFSGDRESGVKALELLKPEKVTHEDFVAFKICHKMAKLGKTPEMIFTILDKDGGGTIDSGEFLEGTKEDLDLWISDVNIKKLMMQMATTEYGEVTKDVFMERINMKALMNWNKNPDWAISKASFLISLVEVYKFKQRKLAAHLNPNYTKTGKSTLNKEEFRNIILDYDSTINNYDIDRLFDEANPDGNGVGFRNMVLLCSKYGLGELKAFRIRELMKELSERKLIMDVSLSENVTHLKSKGSFIVDDGRVEVEEEHKRVVKKKIVKRIAKK</sequence>